<evidence type="ECO:0000313" key="6">
    <source>
        <dbReference type="Proteomes" id="UP000295176"/>
    </source>
</evidence>
<comment type="caution">
    <text evidence="5">The sequence shown here is derived from an EMBL/GenBank/DDBJ whole genome shotgun (WGS) entry which is preliminary data.</text>
</comment>
<gene>
    <name evidence="5" type="ORF">C7957_102150</name>
</gene>
<feature type="domain" description="Probable ATP-binding protein BrxC alpha-helical" evidence="3">
    <location>
        <begin position="863"/>
        <end position="986"/>
    </location>
</feature>
<feature type="compositionally biased region" description="Basic and acidic residues" evidence="1">
    <location>
        <begin position="1132"/>
        <end position="1143"/>
    </location>
</feature>
<proteinExistence type="predicted"/>
<dbReference type="InterPro" id="IPR058037">
    <property type="entry name" value="BREX_BrxC_helical"/>
</dbReference>
<dbReference type="RefSeq" id="WP_133529650.1">
    <property type="nucleotide sequence ID" value="NZ_SNXX01000002.1"/>
</dbReference>
<accession>A0A4V3D015</accession>
<feature type="region of interest" description="Disordered" evidence="1">
    <location>
        <begin position="1123"/>
        <end position="1143"/>
    </location>
</feature>
<dbReference type="Pfam" id="PF25791">
    <property type="entry name" value="WHD_BREX_BrxC"/>
    <property type="match status" value="1"/>
</dbReference>
<dbReference type="Pfam" id="PF25796">
    <property type="entry name" value="BREX_BrxC_4th"/>
    <property type="match status" value="1"/>
</dbReference>
<dbReference type="InterPro" id="IPR047679">
    <property type="entry name" value="BREX_BrxC"/>
</dbReference>
<dbReference type="EMBL" id="SNXX01000002">
    <property type="protein sequence ID" value="TDQ04055.1"/>
    <property type="molecule type" value="Genomic_DNA"/>
</dbReference>
<protein>
    <recommendedName>
        <fullName evidence="7">BREX system P-loop protein BrxC</fullName>
    </recommendedName>
</protein>
<feature type="domain" description="Probable ATP-binding protein BrxC 4th six-stranded beta-sheet" evidence="4">
    <location>
        <begin position="556"/>
        <end position="726"/>
    </location>
</feature>
<evidence type="ECO:0008006" key="7">
    <source>
        <dbReference type="Google" id="ProtNLM"/>
    </source>
</evidence>
<reference evidence="5 6" key="1">
    <citation type="submission" date="2019-03" db="EMBL/GenBank/DDBJ databases">
        <title>Subsurface microbial communities from deep shales in Ohio and West Virginia, USA.</title>
        <authorList>
            <person name="Wrighton K."/>
        </authorList>
    </citation>
    <scope>NUCLEOTIDE SEQUENCE [LARGE SCALE GENOMIC DNA]</scope>
    <source>
        <strain evidence="5 6">MSL 7</strain>
    </source>
</reference>
<sequence length="1191" mass="140033">MRIENMFKKDINREIRGVIKVAQNDEKVVENELEEYVVTNELEIHFQDFFEAYKKGIDNYTDKMGVWISGFFGSGKSHFLKILSYILDNREVKNKKARAFFDEKLNDPMLLADIQRASEIPSDVILFNVDSKSDSDSKADKEAIVKVFMKVFNEHQGYCGSIPWLADLERRLDQDDNFQKFKNEFADIAGDKWENKREDFYFEEEAIIEALVRSTKMNEESAKHWYETSEDNYSISIEKFATSVKEYIEEKEDNHHVLFLVDEIGQYIGYDKKLMLNLQTVAEDLGVHCGGKAWVLVTSQEDLDKTIKKMPGKDYSKIMGRFDTRLSLSGANVDEVIKQRILAKNETAIDTLKLLYNDKSAVLKNIITFSEGTRFMANYKNATEFAEVYPFVPYQFKLLQQVFEEIRRHGVTGKHLSEGERSLLSAFQEAAQTITDSEEGEIIPFSTFYRPIESFLDSNIRRVIENAKMNDNLRNYDVEVLKLLFLIRYVNGVPANIENITTFLVSKIDEDKIELKKNIEESLRRLLKETLIQRNGEEYFFLTNEEQDINREINSMDVDSSKILKYVGDIIFEEIYTDKKYRYNKKYDFAFNQIIDEMNRGSQTEDIGIKILTPYYPEVINKQLKFESSKENNIIVKMPDNTNFLDEIEQFLKIRKYLTKRGSQNKTNTYEDIIARIQNEQTNRLKRIESLIENNLGESKIFVKNSSPDIGTTDPVKKINDSFKYLIESIYEKLNYINKHYESQSDLDDLINSDKLQLELGENKNNKLAYDEVKNYLDRKNKQNMRVSFKNLVEKFTSVPYGWRELDLASVIIQLLKAKEINLQYNSENISLNNRDLTEYLTKKRHQEKLVIKKRVKVEQHLINNAKSLARELFNKSSLNDDEDELKKDLQNLINHNYTSKIKEKLYEYRKNSNYPGEKTLKESYKILNMIKNIDDSYQFYKELDKKSDELKEIGRKLDTIFGFFENQKKHFDGALYALKLYEKNKTYIENEKLINIAEKLNSIVNSENPYDKIKSIPDLRKKFNNIFVNDILDKRSKPVKETIEVDKEKVESEFENSEYDFELYFKNRLLSRFDELLKKLDESNNINEIIAMPQESEVIKKRCFKEIDEKIKEFNKEKEVSKTGGIAEGSGDGKVEPEEKQEKEIKNVTMNDLFKNTKAIENEEDIEKFLNEIRIELKKILDEDKNIKVI</sequence>
<dbReference type="AlphaFoldDB" id="A0A4V3D015"/>
<dbReference type="NCBIfam" id="NF033441">
    <property type="entry name" value="BREX_BrxC"/>
    <property type="match status" value="1"/>
</dbReference>
<dbReference type="Pfam" id="PF25792">
    <property type="entry name" value="BREX_BrxC_helical"/>
    <property type="match status" value="1"/>
</dbReference>
<evidence type="ECO:0000259" key="4">
    <source>
        <dbReference type="Pfam" id="PF25796"/>
    </source>
</evidence>
<evidence type="ECO:0000256" key="1">
    <source>
        <dbReference type="SAM" id="MobiDB-lite"/>
    </source>
</evidence>
<evidence type="ECO:0000259" key="3">
    <source>
        <dbReference type="Pfam" id="PF25792"/>
    </source>
</evidence>
<dbReference type="InterPro" id="IPR027417">
    <property type="entry name" value="P-loop_NTPase"/>
</dbReference>
<feature type="domain" description="Probable ATP-binding protein BrxC winged helix-turn-helix" evidence="2">
    <location>
        <begin position="733"/>
        <end position="856"/>
    </location>
</feature>
<dbReference type="InterPro" id="IPR058038">
    <property type="entry name" value="BREX_BrxC_wHTH"/>
</dbReference>
<dbReference type="Proteomes" id="UP000295176">
    <property type="component" value="Unassembled WGS sequence"/>
</dbReference>
<organism evidence="5 6">
    <name type="scientific">Halanaerobium saccharolyticum</name>
    <dbReference type="NCBI Taxonomy" id="43595"/>
    <lineage>
        <taxon>Bacteria</taxon>
        <taxon>Bacillati</taxon>
        <taxon>Bacillota</taxon>
        <taxon>Clostridia</taxon>
        <taxon>Halanaerobiales</taxon>
        <taxon>Halanaerobiaceae</taxon>
        <taxon>Halanaerobium</taxon>
    </lineage>
</organism>
<evidence type="ECO:0000313" key="5">
    <source>
        <dbReference type="EMBL" id="TDQ04055.1"/>
    </source>
</evidence>
<dbReference type="SUPFAM" id="SSF52540">
    <property type="entry name" value="P-loop containing nucleoside triphosphate hydrolases"/>
    <property type="match status" value="1"/>
</dbReference>
<name>A0A4V3D015_9FIRM</name>
<dbReference type="InterPro" id="IPR058036">
    <property type="entry name" value="BREX_BrxC_4th"/>
</dbReference>
<evidence type="ECO:0000259" key="2">
    <source>
        <dbReference type="Pfam" id="PF25791"/>
    </source>
</evidence>